<sequence>MTVEVDENLKPSENSPGWVSGWGVLTPSPWNLKGVYANEEKARASAESGMKVVWGDHKPGTDDFVYSDSDQPG</sequence>
<accession>A0ABQ3ECG5</accession>
<organism evidence="2 3">
    <name type="scientific">Salinicola rhizosphaerae</name>
    <dbReference type="NCBI Taxonomy" id="1443141"/>
    <lineage>
        <taxon>Bacteria</taxon>
        <taxon>Pseudomonadati</taxon>
        <taxon>Pseudomonadota</taxon>
        <taxon>Gammaproteobacteria</taxon>
        <taxon>Oceanospirillales</taxon>
        <taxon>Halomonadaceae</taxon>
        <taxon>Salinicola</taxon>
    </lineage>
</organism>
<comment type="caution">
    <text evidence="2">The sequence shown here is derived from an EMBL/GenBank/DDBJ whole genome shotgun (WGS) entry which is preliminary data.</text>
</comment>
<feature type="region of interest" description="Disordered" evidence="1">
    <location>
        <begin position="53"/>
        <end position="73"/>
    </location>
</feature>
<gene>
    <name evidence="2" type="ORF">GCM10009038_31490</name>
</gene>
<reference evidence="3" key="1">
    <citation type="journal article" date="2019" name="Int. J. Syst. Evol. Microbiol.">
        <title>The Global Catalogue of Microorganisms (GCM) 10K type strain sequencing project: providing services to taxonomists for standard genome sequencing and annotation.</title>
        <authorList>
            <consortium name="The Broad Institute Genomics Platform"/>
            <consortium name="The Broad Institute Genome Sequencing Center for Infectious Disease"/>
            <person name="Wu L."/>
            <person name="Ma J."/>
        </authorList>
    </citation>
    <scope>NUCLEOTIDE SEQUENCE [LARGE SCALE GENOMIC DNA]</scope>
    <source>
        <strain evidence="3">KCTC 32998</strain>
    </source>
</reference>
<evidence type="ECO:0000313" key="2">
    <source>
        <dbReference type="EMBL" id="GHB30412.1"/>
    </source>
</evidence>
<name>A0ABQ3ECG5_9GAMM</name>
<dbReference type="EMBL" id="BMZI01000007">
    <property type="protein sequence ID" value="GHB30412.1"/>
    <property type="molecule type" value="Genomic_DNA"/>
</dbReference>
<feature type="region of interest" description="Disordered" evidence="1">
    <location>
        <begin position="1"/>
        <end position="21"/>
    </location>
</feature>
<proteinExistence type="predicted"/>
<dbReference type="Proteomes" id="UP000646745">
    <property type="component" value="Unassembled WGS sequence"/>
</dbReference>
<dbReference type="RefSeq" id="WP_189445679.1">
    <property type="nucleotide sequence ID" value="NZ_BMZI01000007.1"/>
</dbReference>
<protein>
    <submittedName>
        <fullName evidence="2">Uncharacterized protein</fullName>
    </submittedName>
</protein>
<evidence type="ECO:0000256" key="1">
    <source>
        <dbReference type="SAM" id="MobiDB-lite"/>
    </source>
</evidence>
<evidence type="ECO:0000313" key="3">
    <source>
        <dbReference type="Proteomes" id="UP000646745"/>
    </source>
</evidence>
<keyword evidence="3" id="KW-1185">Reference proteome</keyword>